<accession>A0ABP9VTA4</accession>
<sequence length="490" mass="53796">MTTENEVNPDRWNRYCALRDLVLDEEADEAQLAELEACVVADSLLKRDFVESLQTRAAITYTKDELAVSPEKWAMTFLPVTSATLPSSSRWWSMPKWAYLGIAAGILFFMTSAWVYFDRGGDQEMGLIVKTENCQWQGSTIPTVPGSSLRRGRLVLARGIAELRIGLVDVTMEGPADLELIGSDRCFVHSGRILAKVHAGGEGFQVQTPTSLLIDRGTVFGVNVTADGNSDLTVVNGRVDAKHLSSGATVSVTTHDARRFTRVGIETFTRESNDEATDAPRHSYATDELSTVQISTAIGEGRDGYVMASKQSEEKVSRVALLVKEPPDFHWGTPFRRRGYLHFDLSFVSERTVHSAKLQLQGVPTEIGFLSLMPDATFAVYGLTDESLEDWDEATLRWQSSPGMLADGVTLDPAKTKLLGKFVVPQSDPTRMFSIATPELAEFLNQDTNGGATLILVSETAGIKDCYVHGFASRRHPDASPPTLRLTLTP</sequence>
<keyword evidence="1" id="KW-1133">Transmembrane helix</keyword>
<feature type="transmembrane region" description="Helical" evidence="1">
    <location>
        <begin position="97"/>
        <end position="117"/>
    </location>
</feature>
<comment type="caution">
    <text evidence="2">The sequence shown here is derived from an EMBL/GenBank/DDBJ whole genome shotgun (WGS) entry which is preliminary data.</text>
</comment>
<dbReference type="InterPro" id="IPR012373">
    <property type="entry name" value="Ferrdict_sens_TM"/>
</dbReference>
<gene>
    <name evidence="2" type="ORF">Rcae01_02909</name>
</gene>
<dbReference type="PANTHER" id="PTHR30273:SF2">
    <property type="entry name" value="PROTEIN FECR"/>
    <property type="match status" value="1"/>
</dbReference>
<keyword evidence="1" id="KW-0472">Membrane</keyword>
<dbReference type="RefSeq" id="WP_345684314.1">
    <property type="nucleotide sequence ID" value="NZ_BAABRO010000005.1"/>
</dbReference>
<dbReference type="EMBL" id="BAABRO010000005">
    <property type="protein sequence ID" value="GAA5507453.1"/>
    <property type="molecule type" value="Genomic_DNA"/>
</dbReference>
<keyword evidence="1" id="KW-0812">Transmembrane</keyword>
<keyword evidence="3" id="KW-1185">Reference proteome</keyword>
<proteinExistence type="predicted"/>
<evidence type="ECO:0000313" key="3">
    <source>
        <dbReference type="Proteomes" id="UP001416858"/>
    </source>
</evidence>
<evidence type="ECO:0008006" key="4">
    <source>
        <dbReference type="Google" id="ProtNLM"/>
    </source>
</evidence>
<reference evidence="2 3" key="1">
    <citation type="submission" date="2024-02" db="EMBL/GenBank/DDBJ databases">
        <title>Rhodopirellula caenicola NBRC 110016.</title>
        <authorList>
            <person name="Ichikawa N."/>
            <person name="Katano-Makiyama Y."/>
            <person name="Hidaka K."/>
        </authorList>
    </citation>
    <scope>NUCLEOTIDE SEQUENCE [LARGE SCALE GENOMIC DNA]</scope>
    <source>
        <strain evidence="2 3">NBRC 110016</strain>
    </source>
</reference>
<organism evidence="2 3">
    <name type="scientific">Novipirellula caenicola</name>
    <dbReference type="NCBI Taxonomy" id="1536901"/>
    <lineage>
        <taxon>Bacteria</taxon>
        <taxon>Pseudomonadati</taxon>
        <taxon>Planctomycetota</taxon>
        <taxon>Planctomycetia</taxon>
        <taxon>Pirellulales</taxon>
        <taxon>Pirellulaceae</taxon>
        <taxon>Novipirellula</taxon>
    </lineage>
</organism>
<evidence type="ECO:0000256" key="1">
    <source>
        <dbReference type="SAM" id="Phobius"/>
    </source>
</evidence>
<name>A0ABP9VTA4_9BACT</name>
<evidence type="ECO:0000313" key="2">
    <source>
        <dbReference type="EMBL" id="GAA5507453.1"/>
    </source>
</evidence>
<dbReference type="Proteomes" id="UP001416858">
    <property type="component" value="Unassembled WGS sequence"/>
</dbReference>
<protein>
    <recommendedName>
        <fullName evidence="4">FecR protein</fullName>
    </recommendedName>
</protein>
<dbReference type="PANTHER" id="PTHR30273">
    <property type="entry name" value="PERIPLASMIC SIGNAL SENSOR AND SIGMA FACTOR ACTIVATOR FECR-RELATED"/>
    <property type="match status" value="1"/>
</dbReference>